<name>A0ABS0WNV2_9FLAO</name>
<evidence type="ECO:0008006" key="3">
    <source>
        <dbReference type="Google" id="ProtNLM"/>
    </source>
</evidence>
<reference evidence="1 2" key="1">
    <citation type="submission" date="2020-12" db="EMBL/GenBank/DDBJ databases">
        <title>Aureibaculum luteum sp. nov. and Aureibaculum flavum sp. nov., novel members of the family Flavobacteriaceae isolated from Antarctic intertidal sediments.</title>
        <authorList>
            <person name="He X."/>
            <person name="Zhang X."/>
        </authorList>
    </citation>
    <scope>NUCLEOTIDE SEQUENCE [LARGE SCALE GENOMIC DNA]</scope>
    <source>
        <strain evidence="1 2">A20</strain>
    </source>
</reference>
<sequence>MNCKLLIEDEIWHVQLSDTNQVSFGYSIPYKKSIKALNPLWHDWDYTTYVPEVSYDMKGVTSEISPFVLKKELLNAVVSLIKKSKVTFFYFTPTSKQRGKIYANLTKLLMSKLTGKWEAQIVDEEWFYFTKLQIENE</sequence>
<gene>
    <name evidence="1" type="ORF">JBL43_05340</name>
</gene>
<keyword evidence="2" id="KW-1185">Reference proteome</keyword>
<evidence type="ECO:0000313" key="2">
    <source>
        <dbReference type="Proteomes" id="UP000623301"/>
    </source>
</evidence>
<dbReference type="Proteomes" id="UP000623301">
    <property type="component" value="Unassembled WGS sequence"/>
</dbReference>
<evidence type="ECO:0000313" key="1">
    <source>
        <dbReference type="EMBL" id="MBJ2173651.1"/>
    </source>
</evidence>
<accession>A0ABS0WNV2</accession>
<organism evidence="1 2">
    <name type="scientific">Aureibaculum flavum</name>
    <dbReference type="NCBI Taxonomy" id="2795986"/>
    <lineage>
        <taxon>Bacteria</taxon>
        <taxon>Pseudomonadati</taxon>
        <taxon>Bacteroidota</taxon>
        <taxon>Flavobacteriia</taxon>
        <taxon>Flavobacteriales</taxon>
        <taxon>Flavobacteriaceae</taxon>
        <taxon>Aureibaculum</taxon>
    </lineage>
</organism>
<protein>
    <recommendedName>
        <fullName evidence="3">DUF695 domain-containing protein</fullName>
    </recommendedName>
</protein>
<dbReference type="RefSeq" id="WP_198840430.1">
    <property type="nucleotide sequence ID" value="NZ_JAEHFJ010000002.1"/>
</dbReference>
<proteinExistence type="predicted"/>
<comment type="caution">
    <text evidence="1">The sequence shown here is derived from an EMBL/GenBank/DDBJ whole genome shotgun (WGS) entry which is preliminary data.</text>
</comment>
<dbReference type="EMBL" id="JAEHFJ010000002">
    <property type="protein sequence ID" value="MBJ2173651.1"/>
    <property type="molecule type" value="Genomic_DNA"/>
</dbReference>